<dbReference type="Proteomes" id="UP000317573">
    <property type="component" value="Unassembled WGS sequence"/>
</dbReference>
<proteinExistence type="predicted"/>
<dbReference type="Gene3D" id="3.40.1000.10">
    <property type="entry name" value="Mog1/PsbP, alpha/beta/alpha sandwich"/>
    <property type="match status" value="1"/>
</dbReference>
<name>A0A562ETP8_RHORH</name>
<evidence type="ECO:0000256" key="1">
    <source>
        <dbReference type="ARBA" id="ARBA00022729"/>
    </source>
</evidence>
<gene>
    <name evidence="2" type="ORF">L618_000100007150</name>
</gene>
<organism evidence="2 3">
    <name type="scientific">Rhodococcus rhodochrous J45</name>
    <dbReference type="NCBI Taxonomy" id="935266"/>
    <lineage>
        <taxon>Bacteria</taxon>
        <taxon>Bacillati</taxon>
        <taxon>Actinomycetota</taxon>
        <taxon>Actinomycetes</taxon>
        <taxon>Mycobacteriales</taxon>
        <taxon>Nocardiaceae</taxon>
        <taxon>Rhodococcus</taxon>
    </lineage>
</organism>
<reference evidence="2 3" key="1">
    <citation type="submission" date="2019-07" db="EMBL/GenBank/DDBJ databases">
        <title>Genome sequencing of lignin-degrading bacterial isolates.</title>
        <authorList>
            <person name="Gladden J."/>
        </authorList>
    </citation>
    <scope>NUCLEOTIDE SEQUENCE [LARGE SCALE GENOMIC DNA]</scope>
    <source>
        <strain evidence="2 3">J45</strain>
    </source>
</reference>
<dbReference type="EMBL" id="VLJT01000001">
    <property type="protein sequence ID" value="TWH25259.1"/>
    <property type="molecule type" value="Genomic_DNA"/>
</dbReference>
<keyword evidence="2" id="KW-0449">Lipoprotein</keyword>
<dbReference type="Pfam" id="PF10738">
    <property type="entry name" value="Lpp-LpqN"/>
    <property type="match status" value="1"/>
</dbReference>
<sequence>MNASLQTTLSDYLAAHEVELSPCSPDDPRHPQPELHVPEGWVVLPHDVFPHAHTVLVAPEHVVDNWAPNAVLLHGALSKWRPTDELLEVAGQEARGLPEWKETFCDTFDFHGHRSVIVRGCYRVDDVEYTAVTRYLVIDHEYDRYLTQLTATARSDSLGSLDVHIHTIHESLIVRQEGRPRE</sequence>
<keyword evidence="1" id="KW-0732">Signal</keyword>
<dbReference type="AlphaFoldDB" id="A0A562ETP8"/>
<accession>A0A562ETP8</accession>
<dbReference type="InterPro" id="IPR019674">
    <property type="entry name" value="Lipoprotein_LpqN/LpqT-like"/>
</dbReference>
<evidence type="ECO:0000313" key="3">
    <source>
        <dbReference type="Proteomes" id="UP000317573"/>
    </source>
</evidence>
<evidence type="ECO:0000313" key="2">
    <source>
        <dbReference type="EMBL" id="TWH25259.1"/>
    </source>
</evidence>
<protein>
    <submittedName>
        <fullName evidence="2">Putative lipoprotein LpqN</fullName>
    </submittedName>
</protein>
<comment type="caution">
    <text evidence="2">The sequence shown here is derived from an EMBL/GenBank/DDBJ whole genome shotgun (WGS) entry which is preliminary data.</text>
</comment>